<dbReference type="AlphaFoldDB" id="A0AAQ3UMT4"/>
<dbReference type="EMBL" id="CP144753">
    <property type="protein sequence ID" value="WVZ93112.1"/>
    <property type="molecule type" value="Genomic_DNA"/>
</dbReference>
<protein>
    <submittedName>
        <fullName evidence="1">Uncharacterized protein</fullName>
    </submittedName>
</protein>
<sequence>GTVHVMNQLRHNGGRTPFADISNTTIGDINFSTS</sequence>
<accession>A0AAQ3UMT4</accession>
<proteinExistence type="predicted"/>
<dbReference type="Proteomes" id="UP001341281">
    <property type="component" value="Chromosome 09"/>
</dbReference>
<name>A0AAQ3UMT4_PASNO</name>
<evidence type="ECO:0000313" key="2">
    <source>
        <dbReference type="Proteomes" id="UP001341281"/>
    </source>
</evidence>
<reference evidence="1 2" key="1">
    <citation type="submission" date="2024-02" db="EMBL/GenBank/DDBJ databases">
        <title>High-quality chromosome-scale genome assembly of Pensacola bahiagrass (Paspalum notatum Flugge var. saurae).</title>
        <authorList>
            <person name="Vega J.M."/>
            <person name="Podio M."/>
            <person name="Orjuela J."/>
            <person name="Siena L.A."/>
            <person name="Pessino S.C."/>
            <person name="Combes M.C."/>
            <person name="Mariac C."/>
            <person name="Albertini E."/>
            <person name="Pupilli F."/>
            <person name="Ortiz J.P.A."/>
            <person name="Leblanc O."/>
        </authorList>
    </citation>
    <scope>NUCLEOTIDE SEQUENCE [LARGE SCALE GENOMIC DNA]</scope>
    <source>
        <strain evidence="1">R1</strain>
        <tissue evidence="1">Leaf</tissue>
    </source>
</reference>
<evidence type="ECO:0000313" key="1">
    <source>
        <dbReference type="EMBL" id="WVZ93112.1"/>
    </source>
</evidence>
<gene>
    <name evidence="1" type="ORF">U9M48_039118</name>
</gene>
<keyword evidence="2" id="KW-1185">Reference proteome</keyword>
<organism evidence="1 2">
    <name type="scientific">Paspalum notatum var. saurae</name>
    <dbReference type="NCBI Taxonomy" id="547442"/>
    <lineage>
        <taxon>Eukaryota</taxon>
        <taxon>Viridiplantae</taxon>
        <taxon>Streptophyta</taxon>
        <taxon>Embryophyta</taxon>
        <taxon>Tracheophyta</taxon>
        <taxon>Spermatophyta</taxon>
        <taxon>Magnoliopsida</taxon>
        <taxon>Liliopsida</taxon>
        <taxon>Poales</taxon>
        <taxon>Poaceae</taxon>
        <taxon>PACMAD clade</taxon>
        <taxon>Panicoideae</taxon>
        <taxon>Andropogonodae</taxon>
        <taxon>Paspaleae</taxon>
        <taxon>Paspalinae</taxon>
        <taxon>Paspalum</taxon>
    </lineage>
</organism>
<feature type="non-terminal residue" evidence="1">
    <location>
        <position position="1"/>
    </location>
</feature>